<accession>A0A1S3H9X0</accession>
<dbReference type="PANTHER" id="PTHR28474:SF1">
    <property type="entry name" value="TRANSMEMBRANE PROTEIN 72"/>
    <property type="match status" value="1"/>
</dbReference>
<dbReference type="Proteomes" id="UP000085678">
    <property type="component" value="Unplaced"/>
</dbReference>
<dbReference type="AlphaFoldDB" id="A0A1S3H9X0"/>
<dbReference type="GeneID" id="106152752"/>
<proteinExistence type="predicted"/>
<keyword evidence="1" id="KW-0812">Transmembrane</keyword>
<dbReference type="InParanoid" id="A0A1S3H9X0"/>
<dbReference type="KEGG" id="lak:106152752"/>
<keyword evidence="1" id="KW-1133">Transmembrane helix</keyword>
<reference evidence="3" key="1">
    <citation type="submission" date="2025-08" db="UniProtKB">
        <authorList>
            <consortium name="RefSeq"/>
        </authorList>
    </citation>
    <scope>IDENTIFICATION</scope>
    <source>
        <tissue evidence="3">Gonads</tissue>
    </source>
</reference>
<evidence type="ECO:0000313" key="2">
    <source>
        <dbReference type="Proteomes" id="UP000085678"/>
    </source>
</evidence>
<dbReference type="Pfam" id="PF16054">
    <property type="entry name" value="TMEM72"/>
    <property type="match status" value="1"/>
</dbReference>
<dbReference type="PANTHER" id="PTHR28474">
    <property type="entry name" value="TRANSMEMBRANE PROTEIN 72"/>
    <property type="match status" value="1"/>
</dbReference>
<evidence type="ECO:0000313" key="3">
    <source>
        <dbReference type="RefSeq" id="XP_013381919.1"/>
    </source>
</evidence>
<sequence length="109" mass="12976">MWFDNWKKGIFYLILCIPCFIQPQEVWMAIISGVMMIISAIFYCIKSIKIRQDNINTIEETYDRRPRLRFEELDDDIFDEQFDDNDPTGSMLPIDQDDTVAEQEEILDV</sequence>
<dbReference type="InterPro" id="IPR032055">
    <property type="entry name" value="TMEM72"/>
</dbReference>
<name>A0A1S3H9X0_LINAN</name>
<keyword evidence="1" id="KW-0472">Membrane</keyword>
<organism evidence="2 3">
    <name type="scientific">Lingula anatina</name>
    <name type="common">Brachiopod</name>
    <name type="synonym">Lingula unguis</name>
    <dbReference type="NCBI Taxonomy" id="7574"/>
    <lineage>
        <taxon>Eukaryota</taxon>
        <taxon>Metazoa</taxon>
        <taxon>Spiralia</taxon>
        <taxon>Lophotrochozoa</taxon>
        <taxon>Brachiopoda</taxon>
        <taxon>Linguliformea</taxon>
        <taxon>Lingulata</taxon>
        <taxon>Lingulida</taxon>
        <taxon>Linguloidea</taxon>
        <taxon>Lingulidae</taxon>
        <taxon>Lingula</taxon>
    </lineage>
</organism>
<feature type="transmembrane region" description="Helical" evidence="1">
    <location>
        <begin position="26"/>
        <end position="45"/>
    </location>
</feature>
<gene>
    <name evidence="3" type="primary">LOC106152752</name>
</gene>
<dbReference type="RefSeq" id="XP_013381919.1">
    <property type="nucleotide sequence ID" value="XM_013526465.1"/>
</dbReference>
<evidence type="ECO:0000256" key="1">
    <source>
        <dbReference type="SAM" id="Phobius"/>
    </source>
</evidence>
<keyword evidence="2" id="KW-1185">Reference proteome</keyword>
<dbReference type="OrthoDB" id="5946061at2759"/>
<protein>
    <submittedName>
        <fullName evidence="3">Uncharacterized protein LOC106152752 isoform X1</fullName>
    </submittedName>
</protein>